<keyword evidence="3 6" id="KW-0812">Transmembrane</keyword>
<keyword evidence="8" id="KW-1185">Reference proteome</keyword>
<dbReference type="AlphaFoldDB" id="A0A4P9XUX8"/>
<evidence type="ECO:0000256" key="6">
    <source>
        <dbReference type="SAM" id="Phobius"/>
    </source>
</evidence>
<comment type="subcellular location">
    <subcellularLocation>
        <location evidence="1">Membrane</location>
        <topology evidence="1">Multi-pass membrane protein</topology>
    </subcellularLocation>
</comment>
<feature type="transmembrane region" description="Helical" evidence="6">
    <location>
        <begin position="341"/>
        <end position="359"/>
    </location>
</feature>
<feature type="transmembrane region" description="Helical" evidence="6">
    <location>
        <begin position="430"/>
        <end position="450"/>
    </location>
</feature>
<evidence type="ECO:0000256" key="3">
    <source>
        <dbReference type="ARBA" id="ARBA00022692"/>
    </source>
</evidence>
<protein>
    <submittedName>
        <fullName evidence="7">Major facilitator superfamily domain-containing protein</fullName>
    </submittedName>
</protein>
<keyword evidence="5 6" id="KW-0472">Membrane</keyword>
<dbReference type="Pfam" id="PF13347">
    <property type="entry name" value="MFS_2"/>
    <property type="match status" value="1"/>
</dbReference>
<gene>
    <name evidence="7" type="ORF">THASP1DRAFT_13434</name>
</gene>
<dbReference type="PANTHER" id="PTHR19432">
    <property type="entry name" value="SUGAR TRANSPORTER"/>
    <property type="match status" value="1"/>
</dbReference>
<feature type="transmembrane region" description="Helical" evidence="6">
    <location>
        <begin position="481"/>
        <end position="501"/>
    </location>
</feature>
<feature type="transmembrane region" description="Helical" evidence="6">
    <location>
        <begin position="145"/>
        <end position="168"/>
    </location>
</feature>
<sequence>MSHVVRYGTPYLLQLGLSKMLISLVWLAGPLSGLLIQPLVGIYSDRCTSRIGRRRPFILFGGTLVLLSVYAIAHARWLAQKMLDLTGGGDQESRDGQIAIGIAVVGFYILDFSINAVQACLRALVVDTAPLDQQSRANAWAGRMIGVGSVLGYFAGFLDLVALFPTLGKSQMEVLCYLGSLAFTFCIGWTCLFVREERHVRSLDEERRSWHRPLMDILHAIRHLPGPVQRVCNVQFFAWLAWFPYLFYSTTWIIEILLRDHSPNEPGFPEAAPRAGSFALLLNALLTIFISFFLPPLTNYAEKAAARRRISLSHRDVFGPVRRAWEAAVDGMIVCWRLRGIWVLSNLFLGATLLSTWFVRDVFGAVFVIAICGLPWAITMWVPFAMVGELINADEEEQDLARDLPHAGPSTTSIERVQLEAGVALGIHNIYVVLPQFVSIGISTIIFAALHETDASRGASFVELNGDGDLPAANRHEPVGWVLRFGGICALVAAVLAMRCVQINHRHP</sequence>
<keyword evidence="4 6" id="KW-1133">Transmembrane helix</keyword>
<evidence type="ECO:0000256" key="1">
    <source>
        <dbReference type="ARBA" id="ARBA00004141"/>
    </source>
</evidence>
<dbReference type="SUPFAM" id="SSF103473">
    <property type="entry name" value="MFS general substrate transporter"/>
    <property type="match status" value="1"/>
</dbReference>
<keyword evidence="2" id="KW-0813">Transport</keyword>
<evidence type="ECO:0000256" key="5">
    <source>
        <dbReference type="ARBA" id="ARBA00023136"/>
    </source>
</evidence>
<dbReference type="Proteomes" id="UP000271241">
    <property type="component" value="Unassembled WGS sequence"/>
</dbReference>
<name>A0A4P9XUX8_9FUNG</name>
<feature type="transmembrane region" description="Helical" evidence="6">
    <location>
        <begin position="236"/>
        <end position="258"/>
    </location>
</feature>
<evidence type="ECO:0000256" key="4">
    <source>
        <dbReference type="ARBA" id="ARBA00022989"/>
    </source>
</evidence>
<reference evidence="8" key="1">
    <citation type="journal article" date="2018" name="Nat. Microbiol.">
        <title>Leveraging single-cell genomics to expand the fungal tree of life.</title>
        <authorList>
            <person name="Ahrendt S.R."/>
            <person name="Quandt C.A."/>
            <person name="Ciobanu D."/>
            <person name="Clum A."/>
            <person name="Salamov A."/>
            <person name="Andreopoulos B."/>
            <person name="Cheng J.F."/>
            <person name="Woyke T."/>
            <person name="Pelin A."/>
            <person name="Henrissat B."/>
            <person name="Reynolds N.K."/>
            <person name="Benny G.L."/>
            <person name="Smith M.E."/>
            <person name="James T.Y."/>
            <person name="Grigoriev I.V."/>
        </authorList>
    </citation>
    <scope>NUCLEOTIDE SEQUENCE [LARGE SCALE GENOMIC DNA]</scope>
    <source>
        <strain evidence="8">RSA 1356</strain>
    </source>
</reference>
<feature type="transmembrane region" description="Helical" evidence="6">
    <location>
        <begin position="174"/>
        <end position="194"/>
    </location>
</feature>
<dbReference type="GO" id="GO:0008506">
    <property type="term" value="F:sucrose:proton symporter activity"/>
    <property type="evidence" value="ECO:0007669"/>
    <property type="project" value="TreeGrafter"/>
</dbReference>
<dbReference type="PANTHER" id="PTHR19432:SF35">
    <property type="entry name" value="SOLUTE CARRIER FAMILY 45 MEMBER 3 ISOFORM X1"/>
    <property type="match status" value="1"/>
</dbReference>
<dbReference type="EMBL" id="KZ992474">
    <property type="protein sequence ID" value="RKP10038.1"/>
    <property type="molecule type" value="Genomic_DNA"/>
</dbReference>
<proteinExistence type="predicted"/>
<dbReference type="InterPro" id="IPR036259">
    <property type="entry name" value="MFS_trans_sf"/>
</dbReference>
<evidence type="ECO:0000256" key="2">
    <source>
        <dbReference type="ARBA" id="ARBA00022448"/>
    </source>
</evidence>
<dbReference type="Gene3D" id="1.20.1250.20">
    <property type="entry name" value="MFS general substrate transporter like domains"/>
    <property type="match status" value="1"/>
</dbReference>
<accession>A0A4P9XUX8</accession>
<evidence type="ECO:0000313" key="8">
    <source>
        <dbReference type="Proteomes" id="UP000271241"/>
    </source>
</evidence>
<feature type="transmembrane region" description="Helical" evidence="6">
    <location>
        <begin position="98"/>
        <end position="124"/>
    </location>
</feature>
<dbReference type="GO" id="GO:0005886">
    <property type="term" value="C:plasma membrane"/>
    <property type="evidence" value="ECO:0007669"/>
    <property type="project" value="TreeGrafter"/>
</dbReference>
<organism evidence="7 8">
    <name type="scientific">Thamnocephalis sphaerospora</name>
    <dbReference type="NCBI Taxonomy" id="78915"/>
    <lineage>
        <taxon>Eukaryota</taxon>
        <taxon>Fungi</taxon>
        <taxon>Fungi incertae sedis</taxon>
        <taxon>Zoopagomycota</taxon>
        <taxon>Zoopagomycotina</taxon>
        <taxon>Zoopagomycetes</taxon>
        <taxon>Zoopagales</taxon>
        <taxon>Sigmoideomycetaceae</taxon>
        <taxon>Thamnocephalis</taxon>
    </lineage>
</organism>
<evidence type="ECO:0000313" key="7">
    <source>
        <dbReference type="EMBL" id="RKP10038.1"/>
    </source>
</evidence>
<dbReference type="OrthoDB" id="28755at2759"/>
<feature type="transmembrane region" description="Helical" evidence="6">
    <location>
        <begin position="278"/>
        <end position="301"/>
    </location>
</feature>
<feature type="transmembrane region" description="Helical" evidence="6">
    <location>
        <begin position="56"/>
        <end position="78"/>
    </location>
</feature>
<feature type="transmembrane region" description="Helical" evidence="6">
    <location>
        <begin position="20"/>
        <end position="44"/>
    </location>
</feature>
<feature type="transmembrane region" description="Helical" evidence="6">
    <location>
        <begin position="365"/>
        <end position="384"/>
    </location>
</feature>